<reference evidence="1" key="1">
    <citation type="submission" date="2024-12" db="EMBL/GenBank/DDBJ databases">
        <title>Comparative genomics and development of molecular markers within Purpureocillium lilacinum and among Purpureocillium species.</title>
        <authorList>
            <person name="Yeh Z.-Y."/>
            <person name="Ni N.-T."/>
            <person name="Lo P.-H."/>
            <person name="Mushyakhwo K."/>
            <person name="Lin C.-F."/>
            <person name="Nai Y.-S."/>
        </authorList>
    </citation>
    <scope>NUCLEOTIDE SEQUENCE</scope>
    <source>
        <strain evidence="1">NCHU-NPUST-175</strain>
    </source>
</reference>
<evidence type="ECO:0000313" key="2">
    <source>
        <dbReference type="Proteomes" id="UP001638806"/>
    </source>
</evidence>
<evidence type="ECO:0000313" key="1">
    <source>
        <dbReference type="EMBL" id="KAL3954485.1"/>
    </source>
</evidence>
<keyword evidence="2" id="KW-1185">Reference proteome</keyword>
<dbReference type="EMBL" id="JBGNUJ010000010">
    <property type="protein sequence ID" value="KAL3954485.1"/>
    <property type="molecule type" value="Genomic_DNA"/>
</dbReference>
<dbReference type="Proteomes" id="UP001638806">
    <property type="component" value="Unassembled WGS sequence"/>
</dbReference>
<accession>A0ACC4DGQ4</accession>
<proteinExistence type="predicted"/>
<name>A0ACC4DGQ4_PURLI</name>
<gene>
    <name evidence="1" type="ORF">ACCO45_010048</name>
</gene>
<organism evidence="1 2">
    <name type="scientific">Purpureocillium lilacinum</name>
    <name type="common">Paecilomyces lilacinus</name>
    <dbReference type="NCBI Taxonomy" id="33203"/>
    <lineage>
        <taxon>Eukaryota</taxon>
        <taxon>Fungi</taxon>
        <taxon>Dikarya</taxon>
        <taxon>Ascomycota</taxon>
        <taxon>Pezizomycotina</taxon>
        <taxon>Sordariomycetes</taxon>
        <taxon>Hypocreomycetidae</taxon>
        <taxon>Hypocreales</taxon>
        <taxon>Ophiocordycipitaceae</taxon>
        <taxon>Purpureocillium</taxon>
    </lineage>
</organism>
<sequence>MTELTNPVQQQRTQSAATDEKLIIALDFGTTYSGVSYCFANQRDPKPHAVESDAICPGAGGQTTPKIPTIIAYTKEDPSTFEWGACATGNKDAIVGIKLLLDPNQKPPYYLQTPDPRKVLKSLPKPPVEVAADFMKSIYQHALAEISKTVPQEYMKLCRKEHVLSVPAVWSDAAKDATLRAAEIAEISNITLIKEPEAAALYTAKSLDFCISRDDAFVICDAGGGTVDLVSYEVEAVLPRLKVRELVPGTGGMAGSLGLNNRFATALSQLVGDEQWPALKKSKAFFLADKQFDEKTKRDFKGAEDEEHYVNFPTAQLEDDPENGLQSNSWTLTGRELRSIFDPLITDILMLIEQQVQSVKIKRVAKGITGIFLVGGFGSSQYLRDRVQKHFPDIQVLQPNDAWAAIVKGATLSKLPREAIVTSTSSTRHYGVEAWSVFRSAEDLGQPTRVWRDGTTRVARMTWYIRVGDDLLRNQTIRFPFLRSIDEKYRPEHLIFRDELFECEDKIAPIHRSSGEKISINCVLTSDLSSVPDSKFIKRRAPDNQPYFDVCYDLVVTLESAVLKFSLEMDGKAMGTVEAKYS</sequence>
<comment type="caution">
    <text evidence="1">The sequence shown here is derived from an EMBL/GenBank/DDBJ whole genome shotgun (WGS) entry which is preliminary data.</text>
</comment>
<protein>
    <submittedName>
        <fullName evidence="1">Uncharacterized protein</fullName>
    </submittedName>
</protein>